<dbReference type="AlphaFoldDB" id="A0A8X8CGF0"/>
<protein>
    <submittedName>
        <fullName evidence="1">Uncharacterized protein</fullName>
    </submittedName>
</protein>
<dbReference type="Proteomes" id="UP000886885">
    <property type="component" value="Chromosome 12D"/>
</dbReference>
<comment type="caution">
    <text evidence="1">The sequence shown here is derived from an EMBL/GenBank/DDBJ whole genome shotgun (WGS) entry which is preliminary data.</text>
</comment>
<evidence type="ECO:0000313" key="1">
    <source>
        <dbReference type="EMBL" id="KAG6753395.1"/>
    </source>
</evidence>
<dbReference type="OrthoDB" id="10481638at2759"/>
<reference evidence="1" key="1">
    <citation type="journal article" date="2020" name="bioRxiv">
        <title>Hybrid origin of Populus tomentosa Carr. identified through genome sequencing and phylogenomic analysis.</title>
        <authorList>
            <person name="An X."/>
            <person name="Gao K."/>
            <person name="Chen Z."/>
            <person name="Li J."/>
            <person name="Yang X."/>
            <person name="Yang X."/>
            <person name="Zhou J."/>
            <person name="Guo T."/>
            <person name="Zhao T."/>
            <person name="Huang S."/>
            <person name="Miao D."/>
            <person name="Khan W.U."/>
            <person name="Rao P."/>
            <person name="Ye M."/>
            <person name="Lei B."/>
            <person name="Liao W."/>
            <person name="Wang J."/>
            <person name="Ji L."/>
            <person name="Li Y."/>
            <person name="Guo B."/>
            <person name="Mustafa N.S."/>
            <person name="Li S."/>
            <person name="Yun Q."/>
            <person name="Keller S.R."/>
            <person name="Mao J."/>
            <person name="Zhang R."/>
            <person name="Strauss S.H."/>
        </authorList>
    </citation>
    <scope>NUCLEOTIDE SEQUENCE</scope>
    <source>
        <strain evidence="1">GM15</strain>
        <tissue evidence="1">Leaf</tissue>
    </source>
</reference>
<sequence length="202" mass="23285">MLPEIAMGLHKKGPSILAHRLRVEVFCSMDPRTPVVVSNNYTRISSFQVLELEQQSISYVSYEGHDEVSAEINSLKDQQYVGENEVNGFEYQIRSKDEDIRRLEHELALKDEEGRHLKSQLDLREKEFARLRIAIWATQLPLLRMLLTNNSPPKKGIENLFTEKDLLGAELSGQRLLSFILVERRSSSIVYSCAKQRLELDL</sequence>
<accession>A0A8X8CGF0</accession>
<name>A0A8X8CGF0_POPTO</name>
<organism evidence="1 2">
    <name type="scientific">Populus tomentosa</name>
    <name type="common">Chinese white poplar</name>
    <dbReference type="NCBI Taxonomy" id="118781"/>
    <lineage>
        <taxon>Eukaryota</taxon>
        <taxon>Viridiplantae</taxon>
        <taxon>Streptophyta</taxon>
        <taxon>Embryophyta</taxon>
        <taxon>Tracheophyta</taxon>
        <taxon>Spermatophyta</taxon>
        <taxon>Magnoliopsida</taxon>
        <taxon>eudicotyledons</taxon>
        <taxon>Gunneridae</taxon>
        <taxon>Pentapetalae</taxon>
        <taxon>rosids</taxon>
        <taxon>fabids</taxon>
        <taxon>Malpighiales</taxon>
        <taxon>Salicaceae</taxon>
        <taxon>Saliceae</taxon>
        <taxon>Populus</taxon>
    </lineage>
</organism>
<evidence type="ECO:0000313" key="2">
    <source>
        <dbReference type="Proteomes" id="UP000886885"/>
    </source>
</evidence>
<gene>
    <name evidence="1" type="ORF">POTOM_043463</name>
</gene>
<keyword evidence="2" id="KW-1185">Reference proteome</keyword>
<proteinExistence type="predicted"/>
<dbReference type="EMBL" id="JAAWWB010000024">
    <property type="protein sequence ID" value="KAG6753395.1"/>
    <property type="molecule type" value="Genomic_DNA"/>
</dbReference>